<feature type="region of interest" description="Disordered" evidence="1">
    <location>
        <begin position="271"/>
        <end position="294"/>
    </location>
</feature>
<gene>
    <name evidence="2" type="ORF">LtaPh_0600851</name>
</gene>
<evidence type="ECO:0000313" key="3">
    <source>
        <dbReference type="Proteomes" id="UP000419144"/>
    </source>
</evidence>
<evidence type="ECO:0000256" key="1">
    <source>
        <dbReference type="SAM" id="MobiDB-lite"/>
    </source>
</evidence>
<sequence length="294" mass="33014">MHAEKMGKRPQTGEGGGGIQREAKSEVEHAHALSKKRENEAEEGGMPHRLLERPLHLTFPFLSTPLLPHLPRARAHQHMSTPSRPTLPSASAVLVELQLTTGNNLHRLQRAIVVARLRLLDTPHHVHTLKYLAKHHVAAIKPRRRRGRDEELRPVCVGARVCHGERTHEVFGLQVLIGKLVAVDRLATGAIEVREVAALDHEVRDDAVKDRVFVAEPVLACAELPEVLCCERCILAEQADGYTAKLLAADRHIEVHLRCHHWLRGDLEKGEGAQHHRHNHHSAHDESHRDNFAE</sequence>
<evidence type="ECO:0000313" key="2">
    <source>
        <dbReference type="EMBL" id="GET85872.1"/>
    </source>
</evidence>
<keyword evidence="3" id="KW-1185">Reference proteome</keyword>
<organism evidence="2 3">
    <name type="scientific">Leishmania tarentolae</name>
    <name type="common">Sauroleishmania tarentolae</name>
    <dbReference type="NCBI Taxonomy" id="5689"/>
    <lineage>
        <taxon>Eukaryota</taxon>
        <taxon>Discoba</taxon>
        <taxon>Euglenozoa</taxon>
        <taxon>Kinetoplastea</taxon>
        <taxon>Metakinetoplastina</taxon>
        <taxon>Trypanosomatida</taxon>
        <taxon>Trypanosomatidae</taxon>
        <taxon>Leishmaniinae</taxon>
        <taxon>Leishmania</taxon>
        <taxon>lizard Leishmania</taxon>
    </lineage>
</organism>
<comment type="caution">
    <text evidence="2">The sequence shown here is derived from an EMBL/GenBank/DDBJ whole genome shotgun (WGS) entry which is preliminary data.</text>
</comment>
<feature type="compositionally biased region" description="Basic and acidic residues" evidence="1">
    <location>
        <begin position="282"/>
        <end position="294"/>
    </location>
</feature>
<dbReference type="OrthoDB" id="8964193at2759"/>
<name>A0A640K915_LEITA</name>
<reference evidence="2" key="1">
    <citation type="submission" date="2019-11" db="EMBL/GenBank/DDBJ databases">
        <title>Leishmania tarentolae CDS.</title>
        <authorList>
            <person name="Goto Y."/>
            <person name="Yamagishi J."/>
        </authorList>
    </citation>
    <scope>NUCLEOTIDE SEQUENCE [LARGE SCALE GENOMIC DNA]</scope>
    <source>
        <strain evidence="2">Parrot Tar II</strain>
    </source>
</reference>
<dbReference type="VEuPathDB" id="TriTrypDB:LtaPh_0600851"/>
<feature type="compositionally biased region" description="Basic and acidic residues" evidence="1">
    <location>
        <begin position="21"/>
        <end position="45"/>
    </location>
</feature>
<dbReference type="AlphaFoldDB" id="A0A640K915"/>
<feature type="region of interest" description="Disordered" evidence="1">
    <location>
        <begin position="1"/>
        <end position="45"/>
    </location>
</feature>
<dbReference type="Proteomes" id="UP000419144">
    <property type="component" value="Unassembled WGS sequence"/>
</dbReference>
<proteinExistence type="predicted"/>
<protein>
    <submittedName>
        <fullName evidence="2">Cyclophilin</fullName>
    </submittedName>
</protein>
<accession>A0A640K915</accession>
<dbReference type="EMBL" id="BLBS01000007">
    <property type="protein sequence ID" value="GET85872.1"/>
    <property type="molecule type" value="Genomic_DNA"/>
</dbReference>